<evidence type="ECO:0000256" key="1">
    <source>
        <dbReference type="SAM" id="MobiDB-lite"/>
    </source>
</evidence>
<feature type="compositionally biased region" description="Low complexity" evidence="1">
    <location>
        <begin position="17"/>
        <end position="36"/>
    </location>
</feature>
<feature type="region of interest" description="Disordered" evidence="1">
    <location>
        <begin position="74"/>
        <end position="109"/>
    </location>
</feature>
<name>A0A7S2AJC0_9DINO</name>
<dbReference type="AlphaFoldDB" id="A0A7S2AJC0"/>
<evidence type="ECO:0000313" key="2">
    <source>
        <dbReference type="EMBL" id="CAD9369826.1"/>
    </source>
</evidence>
<dbReference type="EMBL" id="HBGQ01008651">
    <property type="protein sequence ID" value="CAD9369826.1"/>
    <property type="molecule type" value="Transcribed_RNA"/>
</dbReference>
<sequence length="150" mass="16079">MGAPATWRSGAHVEQLTAAPATARSASGAAGPGPAAEAHDWRDTYRGILDGDRRAIRDLGRTGAWIDQWEDDHGITSDSSAALASGRRYPSRGRHNTVGKPPPKVPSLQDHASSKFAAECRIARRSLGLTRLTGPVQEVKPSLPVHAWMR</sequence>
<organism evidence="2">
    <name type="scientific">Alexandrium andersonii</name>
    <dbReference type="NCBI Taxonomy" id="327968"/>
    <lineage>
        <taxon>Eukaryota</taxon>
        <taxon>Sar</taxon>
        <taxon>Alveolata</taxon>
        <taxon>Dinophyceae</taxon>
        <taxon>Gonyaulacales</taxon>
        <taxon>Pyrocystaceae</taxon>
        <taxon>Alexandrium</taxon>
    </lineage>
</organism>
<proteinExistence type="predicted"/>
<feature type="region of interest" description="Disordered" evidence="1">
    <location>
        <begin position="1"/>
        <end position="39"/>
    </location>
</feature>
<reference evidence="2" key="1">
    <citation type="submission" date="2021-01" db="EMBL/GenBank/DDBJ databases">
        <authorList>
            <person name="Corre E."/>
            <person name="Pelletier E."/>
            <person name="Niang G."/>
            <person name="Scheremetjew M."/>
            <person name="Finn R."/>
            <person name="Kale V."/>
            <person name="Holt S."/>
            <person name="Cochrane G."/>
            <person name="Meng A."/>
            <person name="Brown T."/>
            <person name="Cohen L."/>
        </authorList>
    </citation>
    <scope>NUCLEOTIDE SEQUENCE</scope>
    <source>
        <strain evidence="2">CCMP2222</strain>
    </source>
</reference>
<protein>
    <submittedName>
        <fullName evidence="2">Uncharacterized protein</fullName>
    </submittedName>
</protein>
<gene>
    <name evidence="2" type="ORF">AAND1436_LOCUS4273</name>
</gene>
<accession>A0A7S2AJC0</accession>